<organism evidence="1 2">
    <name type="scientific">Gymnopus androsaceus JB14</name>
    <dbReference type="NCBI Taxonomy" id="1447944"/>
    <lineage>
        <taxon>Eukaryota</taxon>
        <taxon>Fungi</taxon>
        <taxon>Dikarya</taxon>
        <taxon>Basidiomycota</taxon>
        <taxon>Agaricomycotina</taxon>
        <taxon>Agaricomycetes</taxon>
        <taxon>Agaricomycetidae</taxon>
        <taxon>Agaricales</taxon>
        <taxon>Marasmiineae</taxon>
        <taxon>Omphalotaceae</taxon>
        <taxon>Gymnopus</taxon>
    </lineage>
</organism>
<name>A0A6A4HUK3_9AGAR</name>
<sequence length="180" mass="20590">MYIYYQYYYLLTDRRMEYDPNMDTNAYVVGILYPGQVIEEKDMVEIPAGAGLEEVHVKKLSAAQTSPESADVSQPESTHTLPRQSFTITETVPLLFVLFKSNVILNGTITWESNALVWKVRTFEEVEIDDGTGTDTTNAKATKVSERIEGKCLKWMRRIMQKEAKKGHTAHVNSYHTLFE</sequence>
<dbReference type="EMBL" id="ML769430">
    <property type="protein sequence ID" value="KAE9402892.1"/>
    <property type="molecule type" value="Genomic_DNA"/>
</dbReference>
<dbReference type="AlphaFoldDB" id="A0A6A4HUK3"/>
<accession>A0A6A4HUK3</accession>
<protein>
    <submittedName>
        <fullName evidence="1">Uncharacterized protein</fullName>
    </submittedName>
</protein>
<keyword evidence="2" id="KW-1185">Reference proteome</keyword>
<evidence type="ECO:0000313" key="1">
    <source>
        <dbReference type="EMBL" id="KAE9402892.1"/>
    </source>
</evidence>
<reference evidence="1" key="1">
    <citation type="journal article" date="2019" name="Environ. Microbiol.">
        <title>Fungal ecological strategies reflected in gene transcription - a case study of two litter decomposers.</title>
        <authorList>
            <person name="Barbi F."/>
            <person name="Kohler A."/>
            <person name="Barry K."/>
            <person name="Baskaran P."/>
            <person name="Daum C."/>
            <person name="Fauchery L."/>
            <person name="Ihrmark K."/>
            <person name="Kuo A."/>
            <person name="LaButti K."/>
            <person name="Lipzen A."/>
            <person name="Morin E."/>
            <person name="Grigoriev I.V."/>
            <person name="Henrissat B."/>
            <person name="Lindahl B."/>
            <person name="Martin F."/>
        </authorList>
    </citation>
    <scope>NUCLEOTIDE SEQUENCE</scope>
    <source>
        <strain evidence="1">JB14</strain>
    </source>
</reference>
<gene>
    <name evidence="1" type="ORF">BT96DRAFT_973989</name>
</gene>
<dbReference type="OrthoDB" id="619536at2759"/>
<evidence type="ECO:0000313" key="2">
    <source>
        <dbReference type="Proteomes" id="UP000799118"/>
    </source>
</evidence>
<proteinExistence type="predicted"/>
<dbReference type="Proteomes" id="UP000799118">
    <property type="component" value="Unassembled WGS sequence"/>
</dbReference>